<dbReference type="Gene3D" id="1.10.1060.10">
    <property type="entry name" value="Alpha-helical ferredoxin"/>
    <property type="match status" value="1"/>
</dbReference>
<dbReference type="InterPro" id="IPR009051">
    <property type="entry name" value="Helical_ferredxn"/>
</dbReference>
<keyword evidence="3" id="KW-0285">Flavoprotein</keyword>
<dbReference type="InterPro" id="IPR000262">
    <property type="entry name" value="FMN-dep_DH"/>
</dbReference>
<reference evidence="8" key="1">
    <citation type="submission" date="2018-05" db="EMBL/GenBank/DDBJ databases">
        <authorList>
            <person name="Lanie J.A."/>
            <person name="Ng W.-L."/>
            <person name="Kazmierczak K.M."/>
            <person name="Andrzejewski T.M."/>
            <person name="Davidsen T.M."/>
            <person name="Wayne K.J."/>
            <person name="Tettelin H."/>
            <person name="Glass J.I."/>
            <person name="Rusch D."/>
            <person name="Podicherti R."/>
            <person name="Tsui H.-C.T."/>
            <person name="Winkler M.E."/>
        </authorList>
    </citation>
    <scope>NUCLEOTIDE SEQUENCE</scope>
</reference>
<evidence type="ECO:0008006" key="9">
    <source>
        <dbReference type="Google" id="ProtNLM"/>
    </source>
</evidence>
<protein>
    <recommendedName>
        <fullName evidence="9">Glutamate synthase</fullName>
    </recommendedName>
</protein>
<gene>
    <name evidence="8" type="ORF">METZ01_LOCUS98875</name>
</gene>
<dbReference type="InterPro" id="IPR013785">
    <property type="entry name" value="Aldolase_TIM"/>
</dbReference>
<dbReference type="Pfam" id="PF01070">
    <property type="entry name" value="FMN_dh"/>
    <property type="match status" value="1"/>
</dbReference>
<organism evidence="8">
    <name type="scientific">marine metagenome</name>
    <dbReference type="NCBI Taxonomy" id="408172"/>
    <lineage>
        <taxon>unclassified sequences</taxon>
        <taxon>metagenomes</taxon>
        <taxon>ecological metagenomes</taxon>
    </lineage>
</organism>
<evidence type="ECO:0000256" key="4">
    <source>
        <dbReference type="SAM" id="Phobius"/>
    </source>
</evidence>
<feature type="domain" description="FMN-dependent dehydrogenase" evidence="5">
    <location>
        <begin position="680"/>
        <end position="731"/>
    </location>
</feature>
<dbReference type="PRINTS" id="PR00419">
    <property type="entry name" value="ADXRDTASE"/>
</dbReference>
<comment type="cofactor">
    <cofactor evidence="1">
        <name>FMN</name>
        <dbReference type="ChEBI" id="CHEBI:58210"/>
    </cofactor>
</comment>
<dbReference type="Gene3D" id="3.50.50.60">
    <property type="entry name" value="FAD/NAD(P)-binding domain"/>
    <property type="match status" value="2"/>
</dbReference>
<keyword evidence="4" id="KW-0472">Membrane</keyword>
<dbReference type="SUPFAM" id="SSF51971">
    <property type="entry name" value="Nucleotide-binding domain"/>
    <property type="match status" value="1"/>
</dbReference>
<dbReference type="Gene3D" id="3.20.20.70">
    <property type="entry name" value="Aldolase class I"/>
    <property type="match status" value="1"/>
</dbReference>
<sequence length="815" mass="89170">VACPVGTDAPSYIAYIWEKRPEEAFEAITATNPFSSICGRVCDAPCEPACRRESSDGAIQIRNLKRYVMDQLGANFRPESIPITRTETIGIVGSGPAGLTAAHDLCVAGFEVHVYEMTDRLGGTMIWGIPEFRLPPGIIEEDIERLKHKCPGLKIHLNSELGDTVSLDVLKSRHDAVLLAIGAWWGKSMSIPGEKSDRVVDGVSFLRRINDGERPQLPETVVVVGGGDVAMDACRVAKRLPGCKTVKVIYRRGPEDIPARKIELHHAVREEVEFIYNTLQTDVLETEGGLSLKCVRTEAGEPDEDGRRSPVIVENSEHAISCGMVIAAVGQKGECAELESHNLMGSDRIKAEFASMRTVDSKVFAAGDGAFGGSTIVMAMHHGQRAAYYIKSYLDGISDPIPYRTPYRTRRVPVAQDLQWEILPLEEPVFHGLGENPVAFPEIEDTYDEDAALREAARCYRCDAETGSADYSVHHREDIFSMARTNPLDTAKHRAMLQRRLQPRENPFPEGRWPSLDDLVFLPANLSRLVIDPYREACRIDVTLGAQLRLDPPFLLTGFDAAPQEIQRAIGLTLKESDIAYVGTHPINSSTPWIQWCRVDEAPDNRAMGYVQDWHDGLGEPKGLQLGGLRGLSVSQSDQVESAIDYALHHGLELLILDGAHSLGDLEGELNNQPQFDLLPLAVLALRRQRKEETITLVYAGGVRSGTDAAKLIAMGASAVVYGVAAAMAMGGVINVNSMSYQSDRTIEERALGLQALLKANAGEASMMARCTGKTRLHNLEPEDLRSVTLASAETTRIPLVGHQGGDADYSKVSV</sequence>
<dbReference type="SUPFAM" id="SSF51395">
    <property type="entry name" value="FMN-linked oxidoreductases"/>
    <property type="match status" value="1"/>
</dbReference>
<keyword evidence="4" id="KW-0812">Transmembrane</keyword>
<proteinExistence type="predicted"/>
<dbReference type="PANTHER" id="PTHR42783">
    <property type="entry name" value="GLUTAMATE SYNTHASE [NADPH] SMALL CHAIN"/>
    <property type="match status" value="1"/>
</dbReference>
<evidence type="ECO:0000256" key="1">
    <source>
        <dbReference type="ARBA" id="ARBA00001917"/>
    </source>
</evidence>
<dbReference type="Pfam" id="PF07992">
    <property type="entry name" value="Pyr_redox_2"/>
    <property type="match status" value="1"/>
</dbReference>
<dbReference type="PANTHER" id="PTHR42783:SF3">
    <property type="entry name" value="GLUTAMATE SYNTHASE [NADPH] SMALL CHAIN-RELATED"/>
    <property type="match status" value="1"/>
</dbReference>
<comment type="cofactor">
    <cofactor evidence="2">
        <name>FAD</name>
        <dbReference type="ChEBI" id="CHEBI:57692"/>
    </cofactor>
</comment>
<evidence type="ECO:0000256" key="2">
    <source>
        <dbReference type="ARBA" id="ARBA00001974"/>
    </source>
</evidence>
<dbReference type="InterPro" id="IPR036188">
    <property type="entry name" value="FAD/NAD-bd_sf"/>
</dbReference>
<dbReference type="EMBL" id="UINC01010336">
    <property type="protein sequence ID" value="SVA46021.1"/>
    <property type="molecule type" value="Genomic_DNA"/>
</dbReference>
<name>A0A381W0Y4_9ZZZZ</name>
<evidence type="ECO:0000259" key="6">
    <source>
        <dbReference type="Pfam" id="PF07992"/>
    </source>
</evidence>
<evidence type="ECO:0000259" key="5">
    <source>
        <dbReference type="Pfam" id="PF01070"/>
    </source>
</evidence>
<dbReference type="GO" id="GO:0016491">
    <property type="term" value="F:oxidoreductase activity"/>
    <property type="evidence" value="ECO:0007669"/>
    <property type="project" value="InterPro"/>
</dbReference>
<dbReference type="Pfam" id="PF14691">
    <property type="entry name" value="Fer4_20"/>
    <property type="match status" value="1"/>
</dbReference>
<keyword evidence="3" id="KW-0274">FAD</keyword>
<dbReference type="InterPro" id="IPR023753">
    <property type="entry name" value="FAD/NAD-binding_dom"/>
</dbReference>
<evidence type="ECO:0000256" key="3">
    <source>
        <dbReference type="ARBA" id="ARBA00022827"/>
    </source>
</evidence>
<accession>A0A381W0Y4</accession>
<feature type="transmembrane region" description="Helical" evidence="4">
    <location>
        <begin position="712"/>
        <end position="736"/>
    </location>
</feature>
<feature type="domain" description="Dihydroprymidine dehydrogenase" evidence="7">
    <location>
        <begin position="2"/>
        <end position="72"/>
    </location>
</feature>
<feature type="non-terminal residue" evidence="8">
    <location>
        <position position="1"/>
    </location>
</feature>
<evidence type="ECO:0000259" key="7">
    <source>
        <dbReference type="Pfam" id="PF14691"/>
    </source>
</evidence>
<keyword evidence="4" id="KW-1133">Transmembrane helix</keyword>
<dbReference type="GO" id="GO:0051536">
    <property type="term" value="F:iron-sulfur cluster binding"/>
    <property type="evidence" value="ECO:0007669"/>
    <property type="project" value="InterPro"/>
</dbReference>
<dbReference type="AlphaFoldDB" id="A0A381W0Y4"/>
<dbReference type="InterPro" id="IPR028261">
    <property type="entry name" value="DPD_II"/>
</dbReference>
<dbReference type="SUPFAM" id="SSF46548">
    <property type="entry name" value="alpha-helical ferredoxin"/>
    <property type="match status" value="1"/>
</dbReference>
<evidence type="ECO:0000313" key="8">
    <source>
        <dbReference type="EMBL" id="SVA46021.1"/>
    </source>
</evidence>
<feature type="domain" description="FAD/NAD(P)-binding" evidence="6">
    <location>
        <begin position="91"/>
        <end position="383"/>
    </location>
</feature>